<reference evidence="4 5" key="1">
    <citation type="journal article" date="2012" name="Environ. Microbiol.">
        <title>The genome of the ammonia-oxidizing Candidatus Nitrososphaera gargensis: insights into metabolic versatility and environmental adaptations.</title>
        <authorList>
            <person name="Spang A."/>
            <person name="Poehlein A."/>
            <person name="Offre P."/>
            <person name="Zumbragel S."/>
            <person name="Haider S."/>
            <person name="Rychlik N."/>
            <person name="Nowka B."/>
            <person name="Schmeisser C."/>
            <person name="Lebedeva E.V."/>
            <person name="Rattei T."/>
            <person name="Bohm C."/>
            <person name="Schmid M."/>
            <person name="Galushko A."/>
            <person name="Hatzenpichler R."/>
            <person name="Weinmaier T."/>
            <person name="Daniel R."/>
            <person name="Schleper C."/>
            <person name="Spieck E."/>
            <person name="Streit W."/>
            <person name="Wagner M."/>
        </authorList>
    </citation>
    <scope>NUCLEOTIDE SEQUENCE [LARGE SCALE GENOMIC DNA]</scope>
    <source>
        <strain evidence="5">Ga9.2</strain>
    </source>
</reference>
<name>K0IM41_NITGG</name>
<evidence type="ECO:0000256" key="2">
    <source>
        <dbReference type="PROSITE-ProRule" id="PRU00703"/>
    </source>
</evidence>
<gene>
    <name evidence="4" type="ordered locus">Ngar_c30610</name>
</gene>
<organism evidence="4 5">
    <name type="scientific">Nitrososphaera gargensis (strain Ga9.2)</name>
    <dbReference type="NCBI Taxonomy" id="1237085"/>
    <lineage>
        <taxon>Archaea</taxon>
        <taxon>Nitrososphaerota</taxon>
        <taxon>Nitrososphaeria</taxon>
        <taxon>Nitrososphaerales</taxon>
        <taxon>Nitrososphaeraceae</taxon>
        <taxon>Nitrososphaera</taxon>
    </lineage>
</organism>
<proteinExistence type="predicted"/>
<dbReference type="GeneID" id="13796871"/>
<evidence type="ECO:0000256" key="1">
    <source>
        <dbReference type="ARBA" id="ARBA00023122"/>
    </source>
</evidence>
<sequence length="148" mass="16314">MARGRFASKKVIDFAEKDFVTLDENTLIAEAAKAMYERDVCSIIVTRNDRASNTRRAVGIITARDMLHRVIALNKSPFKTVLSRIMSTPLVTIDRDSSIEDAISLMRSKKITRLPVINEAGDLLAVASLKSLVRIAPSQKEAQDAIGV</sequence>
<dbReference type="InterPro" id="IPR046342">
    <property type="entry name" value="CBS_dom_sf"/>
</dbReference>
<evidence type="ECO:0000259" key="3">
    <source>
        <dbReference type="PROSITE" id="PS51371"/>
    </source>
</evidence>
<dbReference type="PANTHER" id="PTHR43080">
    <property type="entry name" value="CBS DOMAIN-CONTAINING PROTEIN CBSX3, MITOCHONDRIAL"/>
    <property type="match status" value="1"/>
</dbReference>
<dbReference type="AlphaFoldDB" id="K0IM41"/>
<evidence type="ECO:0000313" key="4">
    <source>
        <dbReference type="EMBL" id="AFU59977.1"/>
    </source>
</evidence>
<dbReference type="InterPro" id="IPR000644">
    <property type="entry name" value="CBS_dom"/>
</dbReference>
<keyword evidence="1 2" id="KW-0129">CBS domain</keyword>
<evidence type="ECO:0000313" key="5">
    <source>
        <dbReference type="Proteomes" id="UP000008037"/>
    </source>
</evidence>
<dbReference type="Gene3D" id="3.10.580.10">
    <property type="entry name" value="CBS-domain"/>
    <property type="match status" value="1"/>
</dbReference>
<dbReference type="Proteomes" id="UP000008037">
    <property type="component" value="Chromosome"/>
</dbReference>
<dbReference type="Pfam" id="PF00571">
    <property type="entry name" value="CBS"/>
    <property type="match status" value="2"/>
</dbReference>
<dbReference type="SMART" id="SM00116">
    <property type="entry name" value="CBS"/>
    <property type="match status" value="2"/>
</dbReference>
<protein>
    <submittedName>
        <fullName evidence="4">CBS domain-containing protein</fullName>
    </submittedName>
</protein>
<dbReference type="OrthoDB" id="43333at2157"/>
<dbReference type="PROSITE" id="PS51371">
    <property type="entry name" value="CBS"/>
    <property type="match status" value="2"/>
</dbReference>
<feature type="domain" description="CBS" evidence="3">
    <location>
        <begin position="86"/>
        <end position="142"/>
    </location>
</feature>
<dbReference type="STRING" id="1237085.Ngar_c30610"/>
<dbReference type="PANTHER" id="PTHR43080:SF2">
    <property type="entry name" value="CBS DOMAIN-CONTAINING PROTEIN"/>
    <property type="match status" value="1"/>
</dbReference>
<dbReference type="InParanoid" id="K0IM41"/>
<dbReference type="EMBL" id="CP002408">
    <property type="protein sequence ID" value="AFU59977.1"/>
    <property type="molecule type" value="Genomic_DNA"/>
</dbReference>
<dbReference type="SUPFAM" id="SSF54631">
    <property type="entry name" value="CBS-domain pair"/>
    <property type="match status" value="1"/>
</dbReference>
<dbReference type="BioCyc" id="CNIT1237085:G1324-3061-MONOMER"/>
<feature type="domain" description="CBS" evidence="3">
    <location>
        <begin position="15"/>
        <end position="76"/>
    </location>
</feature>
<dbReference type="HOGENOM" id="CLU_040681_12_1_2"/>
<accession>K0IM41</accession>
<dbReference type="KEGG" id="nga:Ngar_c30610"/>
<dbReference type="RefSeq" id="WP_015020511.1">
    <property type="nucleotide sequence ID" value="NC_018719.1"/>
</dbReference>
<dbReference type="InterPro" id="IPR051257">
    <property type="entry name" value="Diverse_CBS-Domain"/>
</dbReference>
<keyword evidence="5" id="KW-1185">Reference proteome</keyword>